<evidence type="ECO:0000259" key="1">
    <source>
        <dbReference type="Pfam" id="PF04917"/>
    </source>
</evidence>
<dbReference type="PROSITE" id="PS00409">
    <property type="entry name" value="PROKAR_NTER_METHYL"/>
    <property type="match status" value="1"/>
</dbReference>
<dbReference type="STRING" id="1349767.GJA_1706"/>
<name>W0V0I6_9BURK</name>
<organism evidence="2 3">
    <name type="scientific">Janthinobacterium agaricidamnosum NBRC 102515 = DSM 9628</name>
    <dbReference type="NCBI Taxonomy" id="1349767"/>
    <lineage>
        <taxon>Bacteria</taxon>
        <taxon>Pseudomonadati</taxon>
        <taxon>Pseudomonadota</taxon>
        <taxon>Betaproteobacteria</taxon>
        <taxon>Burkholderiales</taxon>
        <taxon>Oxalobacteraceae</taxon>
        <taxon>Janthinobacterium</taxon>
    </lineage>
</organism>
<evidence type="ECO:0000313" key="2">
    <source>
        <dbReference type="EMBL" id="CDG82344.1"/>
    </source>
</evidence>
<sequence length="454" mass="45364">MLSKQGGMSLIEVLGALAISAILLSGLTALVDSSLADTKADQAGAYQAAIGAAAAHYLADNYGVLAISANIGVTKPVTLTALKNAGEISPLQAAANVYGQTPCLLVRARNASPTNPAIVLDALVVTEGGQAIGDASIAYVAAQAGKGGGYINSLNSAVAQGSGGAWSLSAATTPTLNQFNSVSCSGQPANAGHLVTALLSNGAGQSSQDFLYRNKVPGMDVLNQMQTPIGMANGAAVDPGTACGSVAAIATDKTNGSLLYCNKISGTWQGSGSSWKAPVDTYASLPAGDAVGDVRMVKNISRAFTVDPSGKWVALAVDQNGDMNVPGKLAVGGDANIRGDANIHGNATIDANATVGGGATVGASVIAGGAGTFGGAVSGQSVEAKDWIVGQTVQVWKEGKEGDVCHIFTADPKIILNRIGTIVLESRSPMPGHTPTALICSGVPGNARLVRLVS</sequence>
<protein>
    <submittedName>
        <fullName evidence="2">Prepilin-type N-terminal cleavage/methylation domain protein</fullName>
    </submittedName>
</protein>
<dbReference type="InterPro" id="IPR011004">
    <property type="entry name" value="Trimer_LpxA-like_sf"/>
</dbReference>
<dbReference type="SUPFAM" id="SSF51161">
    <property type="entry name" value="Trimeric LpxA-like enzymes"/>
    <property type="match status" value="1"/>
</dbReference>
<accession>W0V0I6</accession>
<dbReference type="KEGG" id="jag:GJA_1706"/>
<dbReference type="HOGENOM" id="CLU_584968_0_0_4"/>
<dbReference type="AlphaFoldDB" id="W0V0I6"/>
<dbReference type="Proteomes" id="UP000027604">
    <property type="component" value="Chromosome I"/>
</dbReference>
<dbReference type="EMBL" id="HG322949">
    <property type="protein sequence ID" value="CDG82344.1"/>
    <property type="molecule type" value="Genomic_DNA"/>
</dbReference>
<evidence type="ECO:0000313" key="3">
    <source>
        <dbReference type="Proteomes" id="UP000027604"/>
    </source>
</evidence>
<dbReference type="PATRIC" id="fig|1349767.4.peg.3383"/>
<dbReference type="RefSeq" id="WP_051780448.1">
    <property type="nucleotide sequence ID" value="NZ_BCTH01000007.1"/>
</dbReference>
<dbReference type="eggNOG" id="COG2165">
    <property type="taxonomic scope" value="Bacteria"/>
</dbReference>
<proteinExistence type="predicted"/>
<dbReference type="InterPro" id="IPR007001">
    <property type="entry name" value="Shufflon_N"/>
</dbReference>
<dbReference type="InterPro" id="IPR012902">
    <property type="entry name" value="N_methyl_site"/>
</dbReference>
<gene>
    <name evidence="2" type="ORF">GJA_1706</name>
</gene>
<reference evidence="2 3" key="1">
    <citation type="journal article" date="2015" name="Genome Announc.">
        <title>Genome Sequence of Mushroom Soft-Rot Pathogen Janthinobacterium agaricidamnosum.</title>
        <authorList>
            <person name="Graupner K."/>
            <person name="Lackner G."/>
            <person name="Hertweck C."/>
        </authorList>
    </citation>
    <scope>NUCLEOTIDE SEQUENCE [LARGE SCALE GENOMIC DNA]</scope>
    <source>
        <strain evidence="3">NBRC 102515 / DSM 9628</strain>
    </source>
</reference>
<keyword evidence="3" id="KW-1185">Reference proteome</keyword>
<dbReference type="Pfam" id="PF07963">
    <property type="entry name" value="N_methyl"/>
    <property type="match status" value="1"/>
</dbReference>
<feature type="domain" description="Bacterial shufflon protein N-terminal" evidence="1">
    <location>
        <begin position="48"/>
        <end position="254"/>
    </location>
</feature>
<dbReference type="Pfam" id="PF04917">
    <property type="entry name" value="Shufflon_N"/>
    <property type="match status" value="1"/>
</dbReference>